<dbReference type="AlphaFoldDB" id="A0A1C7NHU1"/>
<protein>
    <recommendedName>
        <fullName evidence="4">C3H1-type domain-containing protein</fullName>
    </recommendedName>
</protein>
<evidence type="ECO:0000313" key="2">
    <source>
        <dbReference type="EMBL" id="OBZ88677.1"/>
    </source>
</evidence>
<dbReference type="Gene3D" id="4.10.1000.40">
    <property type="match status" value="1"/>
</dbReference>
<evidence type="ECO:0008006" key="4">
    <source>
        <dbReference type="Google" id="ProtNLM"/>
    </source>
</evidence>
<reference evidence="2 3" key="1">
    <citation type="submission" date="2016-03" db="EMBL/GenBank/DDBJ databases">
        <title>Choanephora cucurbitarum.</title>
        <authorList>
            <person name="Min B."/>
            <person name="Park H."/>
            <person name="Park J.-H."/>
            <person name="Shin H.-D."/>
            <person name="Choi I.-G."/>
        </authorList>
    </citation>
    <scope>NUCLEOTIDE SEQUENCE [LARGE SCALE GENOMIC DNA]</scope>
    <source>
        <strain evidence="2 3">KUS-F28377</strain>
    </source>
</reference>
<dbReference type="Pfam" id="PF14608">
    <property type="entry name" value="zf-CCCH_2"/>
    <property type="match status" value="3"/>
</dbReference>
<organism evidence="2 3">
    <name type="scientific">Choanephora cucurbitarum</name>
    <dbReference type="NCBI Taxonomy" id="101091"/>
    <lineage>
        <taxon>Eukaryota</taxon>
        <taxon>Fungi</taxon>
        <taxon>Fungi incertae sedis</taxon>
        <taxon>Mucoromycota</taxon>
        <taxon>Mucoromycotina</taxon>
        <taxon>Mucoromycetes</taxon>
        <taxon>Mucorales</taxon>
        <taxon>Mucorineae</taxon>
        <taxon>Choanephoraceae</taxon>
        <taxon>Choanephoroideae</taxon>
        <taxon>Choanephora</taxon>
    </lineage>
</organism>
<feature type="compositionally biased region" description="Acidic residues" evidence="1">
    <location>
        <begin position="379"/>
        <end position="388"/>
    </location>
</feature>
<evidence type="ECO:0000256" key="1">
    <source>
        <dbReference type="SAM" id="MobiDB-lite"/>
    </source>
</evidence>
<comment type="caution">
    <text evidence="2">The sequence shown here is derived from an EMBL/GenBank/DDBJ whole genome shotgun (WGS) entry which is preliminary data.</text>
</comment>
<keyword evidence="3" id="KW-1185">Reference proteome</keyword>
<evidence type="ECO:0000313" key="3">
    <source>
        <dbReference type="Proteomes" id="UP000093000"/>
    </source>
</evidence>
<feature type="compositionally biased region" description="Polar residues" evidence="1">
    <location>
        <begin position="589"/>
        <end position="603"/>
    </location>
</feature>
<proteinExistence type="predicted"/>
<accession>A0A1C7NHU1</accession>
<dbReference type="Proteomes" id="UP000093000">
    <property type="component" value="Unassembled WGS sequence"/>
</dbReference>
<feature type="compositionally biased region" description="Low complexity" evidence="1">
    <location>
        <begin position="389"/>
        <end position="409"/>
    </location>
</feature>
<dbReference type="OrthoDB" id="438553at2759"/>
<gene>
    <name evidence="2" type="ORF">A0J61_03281</name>
</gene>
<feature type="compositionally biased region" description="Low complexity" evidence="1">
    <location>
        <begin position="578"/>
        <end position="588"/>
    </location>
</feature>
<dbReference type="STRING" id="101091.A0A1C7NHU1"/>
<dbReference type="EMBL" id="LUGH01000138">
    <property type="protein sequence ID" value="OBZ88677.1"/>
    <property type="molecule type" value="Genomic_DNA"/>
</dbReference>
<feature type="region of interest" description="Disordered" evidence="1">
    <location>
        <begin position="368"/>
        <end position="414"/>
    </location>
</feature>
<dbReference type="InParanoid" id="A0A1C7NHU1"/>
<name>A0A1C7NHU1_9FUNG</name>
<sequence length="603" mass="67216">MSSLADQIVEFATESTINTALCILAGTFMIDKVVTKSREITKDIKKEQEITEKEAPKQVAPIKAQPQPFLASYEATQAKSLSDAVKYIEANFKKDEKEEEPDSLFDELLATAPAAVATTSIARQIATQKPTTDYAMPKLQVTENADNLAESQKNMEQDSEPLIESKPIAVEPFLAHFEATAAFTALKAREYVASLPKPPKPFLANYEASTASYLLVSQVFAASLPKPPKPFLAAYEATTALHGLTTKKYIESLPKPPKPFLAAFEATTAHSLQASATYVASLPKMPKPFLAHYEATAAHTLLSSRNYITQLVKPDSAYVKSVQSIQKDMKSVESLATYEATTAATAFVSKKYIESLVDSPEYVKPAPVFEKSEQKGMEEKEEAEDEELSSNSSVSEVSTSSLSSEVSVSDSKKVDNSKIVDQANSSHRFNLSWDEIYSGDNNKRSIKTVMSPSTVEESPKPWVSTTLCIYYPNCTNKNCKFIHPGSDNNPRPKPKRSATIATEPKRIWTRHERIERQSQTHFPIWKSRCVHWPFCTNNHCKYSHPIKECRMGDQCTFMERCMFLHPSDLLEPVKKNRNNSSSNDNQNNTQAHPQMHRSNTTLN</sequence>
<feature type="region of interest" description="Disordered" evidence="1">
    <location>
        <begin position="572"/>
        <end position="603"/>
    </location>
</feature>